<protein>
    <submittedName>
        <fullName evidence="2">Uncharacterized protein</fullName>
    </submittedName>
</protein>
<sequence length="269" mass="29791">MCSLAVKNFFPICAAARKTSPCTTTVPLVTPQYPANVAVPPPNYSRPPPSYVLVQTDSARSESDYGAHLQLSENGTDGKQVQPKSGLGEEGCGNRRYLEKMKGVLNGCRGVDFDEFTSRGNEWQSTTYASNDEETHRWLNTISCAGQESQQCAPEFSQNGYTRDHDEELGRRQNIEREAAIERSRQKRRMASQSSALSESEGGSVPSGYGSVRVMNAYENDSYPEWDQSVRGSFGLQKSNDDPVDRVGECWSVVGGYDVSTRRDEQETI</sequence>
<dbReference type="AlphaFoldDB" id="A0A3P7E7A0"/>
<organism evidence="2 3">
    <name type="scientific">Wuchereria bancrofti</name>
    <dbReference type="NCBI Taxonomy" id="6293"/>
    <lineage>
        <taxon>Eukaryota</taxon>
        <taxon>Metazoa</taxon>
        <taxon>Ecdysozoa</taxon>
        <taxon>Nematoda</taxon>
        <taxon>Chromadorea</taxon>
        <taxon>Rhabditida</taxon>
        <taxon>Spirurina</taxon>
        <taxon>Spiruromorpha</taxon>
        <taxon>Filarioidea</taxon>
        <taxon>Onchocercidae</taxon>
        <taxon>Wuchereria</taxon>
    </lineage>
</organism>
<feature type="region of interest" description="Disordered" evidence="1">
    <location>
        <begin position="149"/>
        <end position="208"/>
    </location>
</feature>
<proteinExistence type="predicted"/>
<reference evidence="2 3" key="1">
    <citation type="submission" date="2018-11" db="EMBL/GenBank/DDBJ databases">
        <authorList>
            <consortium name="Pathogen Informatics"/>
        </authorList>
    </citation>
    <scope>NUCLEOTIDE SEQUENCE [LARGE SCALE GENOMIC DNA]</scope>
</reference>
<feature type="non-terminal residue" evidence="2">
    <location>
        <position position="269"/>
    </location>
</feature>
<feature type="compositionally biased region" description="Polar residues" evidence="1">
    <location>
        <begin position="149"/>
        <end position="161"/>
    </location>
</feature>
<feature type="compositionally biased region" description="Basic and acidic residues" evidence="1">
    <location>
        <begin position="162"/>
        <end position="184"/>
    </location>
</feature>
<accession>A0A3P7E7A0</accession>
<gene>
    <name evidence="2" type="ORF">WBA_LOCUS8662</name>
</gene>
<dbReference type="OrthoDB" id="1939715at2759"/>
<dbReference type="EMBL" id="UYWW01007485">
    <property type="protein sequence ID" value="VDM15276.1"/>
    <property type="molecule type" value="Genomic_DNA"/>
</dbReference>
<evidence type="ECO:0000313" key="2">
    <source>
        <dbReference type="EMBL" id="VDM15276.1"/>
    </source>
</evidence>
<dbReference type="InParanoid" id="A0A3P7E7A0"/>
<dbReference type="Proteomes" id="UP000270924">
    <property type="component" value="Unassembled WGS sequence"/>
</dbReference>
<keyword evidence="3" id="KW-1185">Reference proteome</keyword>
<evidence type="ECO:0000313" key="3">
    <source>
        <dbReference type="Proteomes" id="UP000270924"/>
    </source>
</evidence>
<evidence type="ECO:0000256" key="1">
    <source>
        <dbReference type="SAM" id="MobiDB-lite"/>
    </source>
</evidence>
<name>A0A3P7E7A0_WUCBA</name>